<sequence length="60" mass="6838">MLTVLIAPEALFYFIYWCHMDQRHIIEQSSKSPDIVIKKLTTHALVQSMPCPVLLIPDAA</sequence>
<reference evidence="1 2" key="1">
    <citation type="journal article" date="2015" name="Appl. Environ. Microbiol.">
        <title>The Enterobacterium Trabulsiella odontotermitis Presents Novel Adaptations Related to Its Association with Fungus-Growing Termites.</title>
        <authorList>
            <person name="Sapountzis P."/>
            <person name="Gruntjes T."/>
            <person name="Otani S."/>
            <person name="Estevez J."/>
            <person name="da Costa R.R."/>
            <person name="Plunkett G.3rd."/>
            <person name="Perna N.T."/>
            <person name="Poulsen M."/>
        </authorList>
    </citation>
    <scope>NUCLEOTIDE SEQUENCE [LARGE SCALE GENOMIC DNA]</scope>
    <source>
        <strain evidence="1 2">12</strain>
    </source>
</reference>
<dbReference type="AlphaFoldDB" id="A0A0L0H1I0"/>
<proteinExistence type="predicted"/>
<comment type="caution">
    <text evidence="1">The sequence shown here is derived from an EMBL/GenBank/DDBJ whole genome shotgun (WGS) entry which is preliminary data.</text>
</comment>
<evidence type="ECO:0000313" key="1">
    <source>
        <dbReference type="EMBL" id="KNC94859.1"/>
    </source>
</evidence>
<name>A0A0L0H1I0_9ENTR</name>
<accession>A0A0L0H1I0</accession>
<gene>
    <name evidence="1" type="ORF">GM31_09345</name>
</gene>
<keyword evidence="2" id="KW-1185">Reference proteome</keyword>
<protein>
    <submittedName>
        <fullName evidence="1">Uncharacterized protein</fullName>
    </submittedName>
</protein>
<dbReference type="Proteomes" id="UP000037393">
    <property type="component" value="Unassembled WGS sequence"/>
</dbReference>
<organism evidence="1 2">
    <name type="scientific">Trabulsiella odontotermitis</name>
    <dbReference type="NCBI Taxonomy" id="379893"/>
    <lineage>
        <taxon>Bacteria</taxon>
        <taxon>Pseudomonadati</taxon>
        <taxon>Pseudomonadota</taxon>
        <taxon>Gammaproteobacteria</taxon>
        <taxon>Enterobacterales</taxon>
        <taxon>Enterobacteriaceae</taxon>
        <taxon>Trabulsiella</taxon>
    </lineage>
</organism>
<dbReference type="PATRIC" id="fig|379893.4.peg.1904"/>
<dbReference type="EMBL" id="JNGI01000018">
    <property type="protein sequence ID" value="KNC94859.1"/>
    <property type="molecule type" value="Genomic_DNA"/>
</dbReference>
<evidence type="ECO:0000313" key="2">
    <source>
        <dbReference type="Proteomes" id="UP000037393"/>
    </source>
</evidence>